<reference evidence="1 2" key="1">
    <citation type="submission" date="2016-10" db="EMBL/GenBank/DDBJ databases">
        <title>Draft Genome sequence of Alkanindiges sp. strain H1.</title>
        <authorList>
            <person name="Subhash Y."/>
            <person name="Lee S."/>
        </authorList>
    </citation>
    <scope>NUCLEOTIDE SEQUENCE [LARGE SCALE GENOMIC DNA]</scope>
    <source>
        <strain evidence="1 2">H1</strain>
    </source>
</reference>
<sequence>MSILVMRQLSSATQRTLGLLAVDNIKVSDVGLDLLEAVDRGQLTTEQAKAVVHQKATQLFMGSTYFQGVKR</sequence>
<comment type="caution">
    <text evidence="1">The sequence shown here is derived from an EMBL/GenBank/DDBJ whole genome shotgun (WGS) entry which is preliminary data.</text>
</comment>
<name>A0A1S8CQV9_9GAMM</name>
<dbReference type="EMBL" id="MLCN01000040">
    <property type="protein sequence ID" value="ONG37948.1"/>
    <property type="molecule type" value="Genomic_DNA"/>
</dbReference>
<organism evidence="1 2">
    <name type="scientific">Alkanindiges hydrocarboniclasticus</name>
    <dbReference type="NCBI Taxonomy" id="1907941"/>
    <lineage>
        <taxon>Bacteria</taxon>
        <taxon>Pseudomonadati</taxon>
        <taxon>Pseudomonadota</taxon>
        <taxon>Gammaproteobacteria</taxon>
        <taxon>Moraxellales</taxon>
        <taxon>Moraxellaceae</taxon>
        <taxon>Alkanindiges</taxon>
    </lineage>
</organism>
<protein>
    <submittedName>
        <fullName evidence="1">Uncharacterized protein</fullName>
    </submittedName>
</protein>
<accession>A0A1S8CQV9</accession>
<dbReference type="Proteomes" id="UP000192132">
    <property type="component" value="Unassembled WGS sequence"/>
</dbReference>
<dbReference type="AlphaFoldDB" id="A0A1S8CQV9"/>
<dbReference type="InterPro" id="IPR033788">
    <property type="entry name" value="VbhA-like"/>
</dbReference>
<evidence type="ECO:0000313" key="1">
    <source>
        <dbReference type="EMBL" id="ONG37948.1"/>
    </source>
</evidence>
<dbReference type="STRING" id="1907941.BKE30_13435"/>
<dbReference type="CDD" id="cd11586">
    <property type="entry name" value="VbhA_like"/>
    <property type="match status" value="1"/>
</dbReference>
<keyword evidence="2" id="KW-1185">Reference proteome</keyword>
<evidence type="ECO:0000313" key="2">
    <source>
        <dbReference type="Proteomes" id="UP000192132"/>
    </source>
</evidence>
<gene>
    <name evidence="1" type="ORF">BKE30_13435</name>
</gene>
<proteinExistence type="predicted"/>